<name>A0A2H0YW56_9BACT</name>
<evidence type="ECO:0000313" key="1">
    <source>
        <dbReference type="EMBL" id="PIS42519.1"/>
    </source>
</evidence>
<evidence type="ECO:0000313" key="2">
    <source>
        <dbReference type="Proteomes" id="UP000231542"/>
    </source>
</evidence>
<dbReference type="AlphaFoldDB" id="A0A2H0YW56"/>
<comment type="caution">
    <text evidence="1">The sequence shown here is derived from an EMBL/GenBank/DDBJ whole genome shotgun (WGS) entry which is preliminary data.</text>
</comment>
<sequence length="199" mass="23638">MRRTKYIRIDETPRQILGNLPKLFLDTARGIMFGGEGKNSIERNNSFSRPDPIRKSYPEWPFNNSHWRMSFTESDQGDLEIPSYLLEQIIKTNSLVTEFNVELEQKMIPRTKIEEFRYDSYKIGLKIAEGIILQFNQPWMASRQFDLAQIHTENTIITLQNFKEERIGSAEKIAVLERHCRRMISIIREFKQYFDLDQL</sequence>
<protein>
    <submittedName>
        <fullName evidence="1">Uncharacterized protein</fullName>
    </submittedName>
</protein>
<accession>A0A2H0YW56</accession>
<gene>
    <name evidence="1" type="ORF">COT24_03045</name>
</gene>
<reference evidence="1 2" key="1">
    <citation type="submission" date="2017-09" db="EMBL/GenBank/DDBJ databases">
        <title>Depth-based differentiation of microbial function through sediment-hosted aquifers and enrichment of novel symbionts in the deep terrestrial subsurface.</title>
        <authorList>
            <person name="Probst A.J."/>
            <person name="Ladd B."/>
            <person name="Jarett J.K."/>
            <person name="Geller-Mcgrath D.E."/>
            <person name="Sieber C.M."/>
            <person name="Emerson J.B."/>
            <person name="Anantharaman K."/>
            <person name="Thomas B.C."/>
            <person name="Malmstrom R."/>
            <person name="Stieglmeier M."/>
            <person name="Klingl A."/>
            <person name="Woyke T."/>
            <person name="Ryan C.M."/>
            <person name="Banfield J.F."/>
        </authorList>
    </citation>
    <scope>NUCLEOTIDE SEQUENCE [LARGE SCALE GENOMIC DNA]</scope>
    <source>
        <strain evidence="1">CG08_land_8_20_14_0_20_40_16</strain>
    </source>
</reference>
<dbReference type="EMBL" id="PEXU01000038">
    <property type="protein sequence ID" value="PIS42519.1"/>
    <property type="molecule type" value="Genomic_DNA"/>
</dbReference>
<proteinExistence type="predicted"/>
<dbReference type="Proteomes" id="UP000231542">
    <property type="component" value="Unassembled WGS sequence"/>
</dbReference>
<organism evidence="1 2">
    <name type="scientific">Candidatus Kerfeldbacteria bacterium CG08_land_8_20_14_0_20_40_16</name>
    <dbReference type="NCBI Taxonomy" id="2014244"/>
    <lineage>
        <taxon>Bacteria</taxon>
        <taxon>Candidatus Kerfeldiibacteriota</taxon>
    </lineage>
</organism>